<feature type="region of interest" description="Disordered" evidence="1">
    <location>
        <begin position="38"/>
        <end position="71"/>
    </location>
</feature>
<evidence type="ECO:0000313" key="2">
    <source>
        <dbReference type="EMBL" id="KAH7948381.1"/>
    </source>
</evidence>
<evidence type="ECO:0000256" key="1">
    <source>
        <dbReference type="SAM" id="MobiDB-lite"/>
    </source>
</evidence>
<reference evidence="2" key="1">
    <citation type="journal article" date="2020" name="Cell">
        <title>Large-Scale Comparative Analyses of Tick Genomes Elucidate Their Genetic Diversity and Vector Capacities.</title>
        <authorList>
            <consortium name="Tick Genome and Microbiome Consortium (TIGMIC)"/>
            <person name="Jia N."/>
            <person name="Wang J."/>
            <person name="Shi W."/>
            <person name="Du L."/>
            <person name="Sun Y."/>
            <person name="Zhan W."/>
            <person name="Jiang J.F."/>
            <person name="Wang Q."/>
            <person name="Zhang B."/>
            <person name="Ji P."/>
            <person name="Bell-Sakyi L."/>
            <person name="Cui X.M."/>
            <person name="Yuan T.T."/>
            <person name="Jiang B.G."/>
            <person name="Yang W.F."/>
            <person name="Lam T.T."/>
            <person name="Chang Q.C."/>
            <person name="Ding S.J."/>
            <person name="Wang X.J."/>
            <person name="Zhu J.G."/>
            <person name="Ruan X.D."/>
            <person name="Zhao L."/>
            <person name="Wei J.T."/>
            <person name="Ye R.Z."/>
            <person name="Que T.C."/>
            <person name="Du C.H."/>
            <person name="Zhou Y.H."/>
            <person name="Cheng J.X."/>
            <person name="Dai P.F."/>
            <person name="Guo W.B."/>
            <person name="Han X.H."/>
            <person name="Huang E.J."/>
            <person name="Li L.F."/>
            <person name="Wei W."/>
            <person name="Gao Y.C."/>
            <person name="Liu J.Z."/>
            <person name="Shao H.Z."/>
            <person name="Wang X."/>
            <person name="Wang C.C."/>
            <person name="Yang T.C."/>
            <person name="Huo Q.B."/>
            <person name="Li W."/>
            <person name="Chen H.Y."/>
            <person name="Chen S.E."/>
            <person name="Zhou L.G."/>
            <person name="Ni X.B."/>
            <person name="Tian J.H."/>
            <person name="Sheng Y."/>
            <person name="Liu T."/>
            <person name="Pan Y.S."/>
            <person name="Xia L.Y."/>
            <person name="Li J."/>
            <person name="Zhao F."/>
            <person name="Cao W.C."/>
        </authorList>
    </citation>
    <scope>NUCLEOTIDE SEQUENCE</scope>
    <source>
        <strain evidence="2">Rsan-2018</strain>
    </source>
</reference>
<dbReference type="AlphaFoldDB" id="A0A9D4PP06"/>
<dbReference type="GO" id="GO:0098609">
    <property type="term" value="P:cell-cell adhesion"/>
    <property type="evidence" value="ECO:0007669"/>
    <property type="project" value="InterPro"/>
</dbReference>
<proteinExistence type="predicted"/>
<name>A0A9D4PP06_RHISA</name>
<protein>
    <submittedName>
        <fullName evidence="2">Uncharacterized protein</fullName>
    </submittedName>
</protein>
<accession>A0A9D4PP06</accession>
<dbReference type="Proteomes" id="UP000821837">
    <property type="component" value="Chromosome 6"/>
</dbReference>
<reference evidence="2" key="2">
    <citation type="submission" date="2021-09" db="EMBL/GenBank/DDBJ databases">
        <authorList>
            <person name="Jia N."/>
            <person name="Wang J."/>
            <person name="Shi W."/>
            <person name="Du L."/>
            <person name="Sun Y."/>
            <person name="Zhan W."/>
            <person name="Jiang J."/>
            <person name="Wang Q."/>
            <person name="Zhang B."/>
            <person name="Ji P."/>
            <person name="Sakyi L.B."/>
            <person name="Cui X."/>
            <person name="Yuan T."/>
            <person name="Jiang B."/>
            <person name="Yang W."/>
            <person name="Lam T.T.-Y."/>
            <person name="Chang Q."/>
            <person name="Ding S."/>
            <person name="Wang X."/>
            <person name="Zhu J."/>
            <person name="Ruan X."/>
            <person name="Zhao L."/>
            <person name="Wei J."/>
            <person name="Que T."/>
            <person name="Du C."/>
            <person name="Cheng J."/>
            <person name="Dai P."/>
            <person name="Han X."/>
            <person name="Huang E."/>
            <person name="Gao Y."/>
            <person name="Liu J."/>
            <person name="Shao H."/>
            <person name="Ye R."/>
            <person name="Li L."/>
            <person name="Wei W."/>
            <person name="Wang X."/>
            <person name="Wang C."/>
            <person name="Huo Q."/>
            <person name="Li W."/>
            <person name="Guo W."/>
            <person name="Chen H."/>
            <person name="Chen S."/>
            <person name="Zhou L."/>
            <person name="Zhou L."/>
            <person name="Ni X."/>
            <person name="Tian J."/>
            <person name="Zhou Y."/>
            <person name="Sheng Y."/>
            <person name="Liu T."/>
            <person name="Pan Y."/>
            <person name="Xia L."/>
            <person name="Li J."/>
            <person name="Zhao F."/>
            <person name="Cao W."/>
        </authorList>
    </citation>
    <scope>NUCLEOTIDE SEQUENCE</scope>
    <source>
        <strain evidence="2">Rsan-2018</strain>
        <tissue evidence="2">Larvae</tissue>
    </source>
</reference>
<dbReference type="PANTHER" id="PTHR15989:SF5">
    <property type="entry name" value="VEZATIN"/>
    <property type="match status" value="1"/>
</dbReference>
<evidence type="ECO:0000313" key="3">
    <source>
        <dbReference type="Proteomes" id="UP000821837"/>
    </source>
</evidence>
<dbReference type="InterPro" id="IPR026858">
    <property type="entry name" value="Vezatin"/>
</dbReference>
<keyword evidence="3" id="KW-1185">Reference proteome</keyword>
<gene>
    <name evidence="2" type="ORF">HPB52_021082</name>
</gene>
<dbReference type="PANTHER" id="PTHR15989">
    <property type="entry name" value="VEZATIN"/>
    <property type="match status" value="1"/>
</dbReference>
<comment type="caution">
    <text evidence="2">The sequence shown here is derived from an EMBL/GenBank/DDBJ whole genome shotgun (WGS) entry which is preliminary data.</text>
</comment>
<dbReference type="EMBL" id="JABSTV010001252">
    <property type="protein sequence ID" value="KAH7948381.1"/>
    <property type="molecule type" value="Genomic_DNA"/>
</dbReference>
<dbReference type="VEuPathDB" id="VectorBase:RSAN_056559"/>
<sequence length="502" mass="54566">MGDAADIRRLRADPGANALRRYAYADYFKAFDAPALRAEDMDRQQGQPGDDGTSGDLNYPSEHGTGQAGGVRTENVAAEVPSPNGQRDAELGDLHAASGVTIPAGFRRRTVLRKAEQPSPSEGEGREAAALNSYIIHNGPNSPLYAHLTEAGFELPDTEAMLYLMHIQHSEFLRRLSLSLMPGIKKSCLFDALSLKTIVTDLRASIQAQMRNFCNAYQFYKSSQDSQIEPLEANVSFLLAEVKAELASSCSCLEEVSMLLDKKSAHKLPAESPALERPQPVASTGSVVVINEDDVPVIEDEKYEEISDYDVFEALLPDKADPGDFDGGDDCELPSQKEQGEASAVVFKELKSVLVLKAKEHCERERNALALSGVEGEDFDKLGFVVPEAELPSQKAQGEASAVVLKERKSVPVLKAKEHCERERNALALSGVEGEDFDKLGFVVPEAEVPAEDIHPESPPKRTFSAAGQHENSACPANSSYTYEEAEMFKSCSDSKSGPDEL</sequence>
<feature type="compositionally biased region" description="Polar residues" evidence="1">
    <location>
        <begin position="470"/>
        <end position="479"/>
    </location>
</feature>
<feature type="region of interest" description="Disordered" evidence="1">
    <location>
        <begin position="451"/>
        <end position="479"/>
    </location>
</feature>
<dbReference type="GO" id="GO:0005886">
    <property type="term" value="C:plasma membrane"/>
    <property type="evidence" value="ECO:0007669"/>
    <property type="project" value="TreeGrafter"/>
</dbReference>
<organism evidence="2 3">
    <name type="scientific">Rhipicephalus sanguineus</name>
    <name type="common">Brown dog tick</name>
    <name type="synonym">Ixodes sanguineus</name>
    <dbReference type="NCBI Taxonomy" id="34632"/>
    <lineage>
        <taxon>Eukaryota</taxon>
        <taxon>Metazoa</taxon>
        <taxon>Ecdysozoa</taxon>
        <taxon>Arthropoda</taxon>
        <taxon>Chelicerata</taxon>
        <taxon>Arachnida</taxon>
        <taxon>Acari</taxon>
        <taxon>Parasitiformes</taxon>
        <taxon>Ixodida</taxon>
        <taxon>Ixodoidea</taxon>
        <taxon>Ixodidae</taxon>
        <taxon>Rhipicephalinae</taxon>
        <taxon>Rhipicephalus</taxon>
        <taxon>Rhipicephalus</taxon>
    </lineage>
</organism>